<dbReference type="PANTHER" id="PTHR46383">
    <property type="entry name" value="ASPARTATE AMINOTRANSFERASE"/>
    <property type="match status" value="1"/>
</dbReference>
<evidence type="ECO:0000256" key="1">
    <source>
        <dbReference type="ARBA" id="ARBA00001933"/>
    </source>
</evidence>
<evidence type="ECO:0000256" key="6">
    <source>
        <dbReference type="RuleBase" id="RU000481"/>
    </source>
</evidence>
<dbReference type="InterPro" id="IPR015424">
    <property type="entry name" value="PyrdxlP-dep_Trfase"/>
</dbReference>
<feature type="domain" description="Aminotransferase class I/classII large" evidence="7">
    <location>
        <begin position="24"/>
        <end position="361"/>
    </location>
</feature>
<reference evidence="8 9" key="1">
    <citation type="submission" date="2017-05" db="EMBL/GenBank/DDBJ databases">
        <authorList>
            <person name="Varghese N."/>
            <person name="Submissions S."/>
        </authorList>
    </citation>
    <scope>NUCLEOTIDE SEQUENCE [LARGE SCALE GENOMIC DNA]</scope>
    <source>
        <strain evidence="8 9">DSM 15522</strain>
    </source>
</reference>
<evidence type="ECO:0000259" key="7">
    <source>
        <dbReference type="Pfam" id="PF00155"/>
    </source>
</evidence>
<keyword evidence="3 6" id="KW-0032">Aminotransferase</keyword>
<dbReference type="EMBL" id="FXUB01000005">
    <property type="protein sequence ID" value="SMP16989.1"/>
    <property type="molecule type" value="Genomic_DNA"/>
</dbReference>
<dbReference type="GO" id="GO:0008483">
    <property type="term" value="F:transaminase activity"/>
    <property type="evidence" value="ECO:0007669"/>
    <property type="project" value="UniProtKB-KW"/>
</dbReference>
<name>A0ABY1NSE1_9BACT</name>
<evidence type="ECO:0000256" key="4">
    <source>
        <dbReference type="ARBA" id="ARBA00022679"/>
    </source>
</evidence>
<comment type="caution">
    <text evidence="8">The sequence shown here is derived from an EMBL/GenBank/DDBJ whole genome shotgun (WGS) entry which is preliminary data.</text>
</comment>
<dbReference type="Proteomes" id="UP001157911">
    <property type="component" value="Unassembled WGS sequence"/>
</dbReference>
<dbReference type="InterPro" id="IPR004838">
    <property type="entry name" value="NHTrfase_class1_PyrdxlP-BS"/>
</dbReference>
<organism evidence="8 9">
    <name type="scientific">Desulfurobacterium pacificum</name>
    <dbReference type="NCBI Taxonomy" id="240166"/>
    <lineage>
        <taxon>Bacteria</taxon>
        <taxon>Pseudomonadati</taxon>
        <taxon>Aquificota</taxon>
        <taxon>Aquificia</taxon>
        <taxon>Desulfurobacteriales</taxon>
        <taxon>Desulfurobacteriaceae</taxon>
        <taxon>Desulfurobacterium</taxon>
    </lineage>
</organism>
<gene>
    <name evidence="8" type="ORF">SAMN06265339_1509</name>
</gene>
<evidence type="ECO:0000256" key="2">
    <source>
        <dbReference type="ARBA" id="ARBA00007441"/>
    </source>
</evidence>
<dbReference type="SUPFAM" id="SSF53383">
    <property type="entry name" value="PLP-dependent transferases"/>
    <property type="match status" value="1"/>
</dbReference>
<comment type="cofactor">
    <cofactor evidence="1 6">
        <name>pyridoxal 5'-phosphate</name>
        <dbReference type="ChEBI" id="CHEBI:597326"/>
    </cofactor>
</comment>
<comment type="similarity">
    <text evidence="2 6">Belongs to the class-I pyridoxal-phosphate-dependent aminotransferase family.</text>
</comment>
<evidence type="ECO:0000313" key="8">
    <source>
        <dbReference type="EMBL" id="SMP16989.1"/>
    </source>
</evidence>
<dbReference type="PANTHER" id="PTHR46383:SF2">
    <property type="entry name" value="AMINOTRANSFERASE"/>
    <property type="match status" value="1"/>
</dbReference>
<dbReference type="PROSITE" id="PS00105">
    <property type="entry name" value="AA_TRANSFER_CLASS_1"/>
    <property type="match status" value="1"/>
</dbReference>
<proteinExistence type="inferred from homology"/>
<sequence>MEIKPFYVMEILEKAKELERKGKEIIHFEVGEPDLPVPEKVKKEAIKALNEMEMKYTESTGILPLKEKITEYYCETYGVNASPEQVIITPGSSPALLAVLKVIGEKLGEIAYTDPGYPCYKNMLNFLKVKSRKIDVRAENGFEIPVNEIESPAMIINSPANPTGKILSRERIKKLSEKCFLISDEIYHGLTYGKRAISALEVTEECCVVGGFSKFFLMTGWRVGWVIVPKWMVKEITAILQNIVISPPTVSQIAALKCFDEEVLEELKENVKVFEKRRNLMLKGIQELGFKVPVKPEGAFYIYADCSKFSNDSYSFTSRILEKAGVAITPGIDFGENETDRFVRFSYCTDENKIEKGLEKLYKHLK</sequence>
<dbReference type="Pfam" id="PF00155">
    <property type="entry name" value="Aminotran_1_2"/>
    <property type="match status" value="1"/>
</dbReference>
<evidence type="ECO:0000256" key="3">
    <source>
        <dbReference type="ARBA" id="ARBA00022576"/>
    </source>
</evidence>
<keyword evidence="4 6" id="KW-0808">Transferase</keyword>
<dbReference type="InterPro" id="IPR004839">
    <property type="entry name" value="Aminotransferase_I/II_large"/>
</dbReference>
<dbReference type="Gene3D" id="3.40.640.10">
    <property type="entry name" value="Type I PLP-dependent aspartate aminotransferase-like (Major domain)"/>
    <property type="match status" value="1"/>
</dbReference>
<keyword evidence="9" id="KW-1185">Reference proteome</keyword>
<accession>A0ABY1NSE1</accession>
<dbReference type="InterPro" id="IPR015421">
    <property type="entry name" value="PyrdxlP-dep_Trfase_major"/>
</dbReference>
<dbReference type="RefSeq" id="WP_283400956.1">
    <property type="nucleotide sequence ID" value="NZ_FXUB01000005.1"/>
</dbReference>
<dbReference type="EC" id="2.6.1.-" evidence="6"/>
<dbReference type="CDD" id="cd00609">
    <property type="entry name" value="AAT_like"/>
    <property type="match status" value="1"/>
</dbReference>
<evidence type="ECO:0000313" key="9">
    <source>
        <dbReference type="Proteomes" id="UP001157911"/>
    </source>
</evidence>
<protein>
    <recommendedName>
        <fullName evidence="6">Aminotransferase</fullName>
        <ecNumber evidence="6">2.6.1.-</ecNumber>
    </recommendedName>
</protein>
<evidence type="ECO:0000256" key="5">
    <source>
        <dbReference type="ARBA" id="ARBA00022898"/>
    </source>
</evidence>
<dbReference type="InterPro" id="IPR050596">
    <property type="entry name" value="AspAT/PAT-like"/>
</dbReference>
<keyword evidence="5" id="KW-0663">Pyridoxal phosphate</keyword>